<evidence type="ECO:0000313" key="5">
    <source>
        <dbReference type="Proteomes" id="UP001218218"/>
    </source>
</evidence>
<dbReference type="InterPro" id="IPR001377">
    <property type="entry name" value="Ribosomal_eS6"/>
</dbReference>
<name>A0AAD7EZ59_9AGAR</name>
<organism evidence="4 5">
    <name type="scientific">Mycena albidolilacea</name>
    <dbReference type="NCBI Taxonomy" id="1033008"/>
    <lineage>
        <taxon>Eukaryota</taxon>
        <taxon>Fungi</taxon>
        <taxon>Dikarya</taxon>
        <taxon>Basidiomycota</taxon>
        <taxon>Agaricomycotina</taxon>
        <taxon>Agaricomycetes</taxon>
        <taxon>Agaricomycetidae</taxon>
        <taxon>Agaricales</taxon>
        <taxon>Marasmiineae</taxon>
        <taxon>Mycenaceae</taxon>
        <taxon>Mycena</taxon>
    </lineage>
</organism>
<reference evidence="4" key="1">
    <citation type="submission" date="2023-03" db="EMBL/GenBank/DDBJ databases">
        <title>Massive genome expansion in bonnet fungi (Mycena s.s.) driven by repeated elements and novel gene families across ecological guilds.</title>
        <authorList>
            <consortium name="Lawrence Berkeley National Laboratory"/>
            <person name="Harder C.B."/>
            <person name="Miyauchi S."/>
            <person name="Viragh M."/>
            <person name="Kuo A."/>
            <person name="Thoen E."/>
            <person name="Andreopoulos B."/>
            <person name="Lu D."/>
            <person name="Skrede I."/>
            <person name="Drula E."/>
            <person name="Henrissat B."/>
            <person name="Morin E."/>
            <person name="Kohler A."/>
            <person name="Barry K."/>
            <person name="LaButti K."/>
            <person name="Morin E."/>
            <person name="Salamov A."/>
            <person name="Lipzen A."/>
            <person name="Mereny Z."/>
            <person name="Hegedus B."/>
            <person name="Baldrian P."/>
            <person name="Stursova M."/>
            <person name="Weitz H."/>
            <person name="Taylor A."/>
            <person name="Grigoriev I.V."/>
            <person name="Nagy L.G."/>
            <person name="Martin F."/>
            <person name="Kauserud H."/>
        </authorList>
    </citation>
    <scope>NUCLEOTIDE SEQUENCE</scope>
    <source>
        <strain evidence="4">CBHHK002</strain>
    </source>
</reference>
<accession>A0AAD7EZ59</accession>
<proteinExistence type="inferred from homology"/>
<evidence type="ECO:0000256" key="2">
    <source>
        <dbReference type="ARBA" id="ARBA00022980"/>
    </source>
</evidence>
<dbReference type="PIRSF" id="PIRSF002129">
    <property type="entry name" value="Ribosom_S6_euk"/>
    <property type="match status" value="1"/>
</dbReference>
<dbReference type="Pfam" id="PF01092">
    <property type="entry name" value="Ribosomal_S6e"/>
    <property type="match status" value="1"/>
</dbReference>
<dbReference type="InterPro" id="IPR014401">
    <property type="entry name" value="Ribosomal_eS6-like"/>
</dbReference>
<keyword evidence="2 4" id="KW-0689">Ribosomal protein</keyword>
<sequence>MAGCLPVDRHRHPVFYDKKITQEVPTDTLVSEWAGYILRITGGNDEQGFPMKQGVLLPYRIKLLLSDSHSCYRPCRTGERKRKFVRVHLLSVVLVKQDEGEIVGLTDDVLPKRVNKIQCFFNLSKEDVGKYVVRRDPKIQCPVTPIRLQRPRHLKSLVCRRSEHQKEQKAEFDSDTLKAENLKMRIQKALYEKAR</sequence>
<evidence type="ECO:0000256" key="1">
    <source>
        <dbReference type="ARBA" id="ARBA00009312"/>
    </source>
</evidence>
<gene>
    <name evidence="4" type="ORF">DFH08DRAFT_911481</name>
</gene>
<dbReference type="GO" id="GO:0003735">
    <property type="term" value="F:structural constituent of ribosome"/>
    <property type="evidence" value="ECO:0007669"/>
    <property type="project" value="InterPro"/>
</dbReference>
<dbReference type="EMBL" id="JARIHO010000006">
    <property type="protein sequence ID" value="KAJ7359444.1"/>
    <property type="molecule type" value="Genomic_DNA"/>
</dbReference>
<dbReference type="Proteomes" id="UP001218218">
    <property type="component" value="Unassembled WGS sequence"/>
</dbReference>
<dbReference type="PANTHER" id="PTHR11502">
    <property type="entry name" value="40S RIBOSOMAL PROTEIN S6"/>
    <property type="match status" value="1"/>
</dbReference>
<keyword evidence="5" id="KW-1185">Reference proteome</keyword>
<keyword evidence="3" id="KW-0687">Ribonucleoprotein</keyword>
<evidence type="ECO:0000313" key="4">
    <source>
        <dbReference type="EMBL" id="KAJ7359444.1"/>
    </source>
</evidence>
<dbReference type="GO" id="GO:0005840">
    <property type="term" value="C:ribosome"/>
    <property type="evidence" value="ECO:0007669"/>
    <property type="project" value="UniProtKB-KW"/>
</dbReference>
<protein>
    <submittedName>
        <fullName evidence="4">40s ribosomal protein s6-b</fullName>
    </submittedName>
</protein>
<dbReference type="InterPro" id="IPR018282">
    <property type="entry name" value="Ribosomal_eS6_CS"/>
</dbReference>
<dbReference type="GO" id="GO:1990904">
    <property type="term" value="C:ribonucleoprotein complex"/>
    <property type="evidence" value="ECO:0007669"/>
    <property type="project" value="UniProtKB-KW"/>
</dbReference>
<comment type="caution">
    <text evidence="4">The sequence shown here is derived from an EMBL/GenBank/DDBJ whole genome shotgun (WGS) entry which is preliminary data.</text>
</comment>
<dbReference type="AlphaFoldDB" id="A0AAD7EZ59"/>
<dbReference type="PROSITE" id="PS00578">
    <property type="entry name" value="RIBOSOMAL_S6E"/>
    <property type="match status" value="1"/>
</dbReference>
<dbReference type="GO" id="GO:0006412">
    <property type="term" value="P:translation"/>
    <property type="evidence" value="ECO:0007669"/>
    <property type="project" value="InterPro"/>
</dbReference>
<dbReference type="SMART" id="SM01405">
    <property type="entry name" value="Ribosomal_S6e"/>
    <property type="match status" value="1"/>
</dbReference>
<dbReference type="Gene3D" id="1.20.5.2650">
    <property type="match status" value="1"/>
</dbReference>
<comment type="similarity">
    <text evidence="1">Belongs to the eukaryotic ribosomal protein eS6 family.</text>
</comment>
<evidence type="ECO:0000256" key="3">
    <source>
        <dbReference type="ARBA" id="ARBA00023274"/>
    </source>
</evidence>